<feature type="domain" description="TIR" evidence="2">
    <location>
        <begin position="32"/>
        <end position="107"/>
    </location>
</feature>
<dbReference type="Gene3D" id="3.40.50.10140">
    <property type="entry name" value="Toll/interleukin-1 receptor homology (TIR) domain"/>
    <property type="match status" value="1"/>
</dbReference>
<evidence type="ECO:0000313" key="4">
    <source>
        <dbReference type="Proteomes" id="UP001163823"/>
    </source>
</evidence>
<proteinExistence type="predicted"/>
<dbReference type="InterPro" id="IPR000157">
    <property type="entry name" value="TIR_dom"/>
</dbReference>
<protein>
    <submittedName>
        <fullName evidence="3">TIR-NBS resistance protein</fullName>
    </submittedName>
</protein>
<keyword evidence="4" id="KW-1185">Reference proteome</keyword>
<dbReference type="SUPFAM" id="SSF52200">
    <property type="entry name" value="Toll/Interleukin receptor TIR domain"/>
    <property type="match status" value="1"/>
</dbReference>
<comment type="caution">
    <text evidence="3">The sequence shown here is derived from an EMBL/GenBank/DDBJ whole genome shotgun (WGS) entry which is preliminary data.</text>
</comment>
<dbReference type="Proteomes" id="UP001163823">
    <property type="component" value="Chromosome 7"/>
</dbReference>
<dbReference type="KEGG" id="qsa:O6P43_017790"/>
<sequence length="107" mass="12267">MEFWLSLFRSSPRPLLPDTPTSSALPSTTCPEEHDVFLSFRGEDTRNNFTSHLYEALCSKQIETFLDDEELDRGDEISPSLLKQIEQSKLSVIIFSKNYASSQWCLC</sequence>
<evidence type="ECO:0000259" key="2">
    <source>
        <dbReference type="PROSITE" id="PS50104"/>
    </source>
</evidence>
<dbReference type="SMART" id="SM00255">
    <property type="entry name" value="TIR"/>
    <property type="match status" value="1"/>
</dbReference>
<dbReference type="GO" id="GO:0007165">
    <property type="term" value="P:signal transduction"/>
    <property type="evidence" value="ECO:0007669"/>
    <property type="project" value="InterPro"/>
</dbReference>
<dbReference type="InterPro" id="IPR035897">
    <property type="entry name" value="Toll_tir_struct_dom_sf"/>
</dbReference>
<accession>A0AAD7LR35</accession>
<name>A0AAD7LR35_QUISA</name>
<dbReference type="Pfam" id="PF01582">
    <property type="entry name" value="TIR"/>
    <property type="match status" value="1"/>
</dbReference>
<evidence type="ECO:0000313" key="3">
    <source>
        <dbReference type="EMBL" id="KAJ7962587.1"/>
    </source>
</evidence>
<dbReference type="PROSITE" id="PS50104">
    <property type="entry name" value="TIR"/>
    <property type="match status" value="1"/>
</dbReference>
<dbReference type="AlphaFoldDB" id="A0AAD7LR35"/>
<dbReference type="EMBL" id="JARAOO010000007">
    <property type="protein sequence ID" value="KAJ7962587.1"/>
    <property type="molecule type" value="Genomic_DNA"/>
</dbReference>
<reference evidence="3" key="1">
    <citation type="journal article" date="2023" name="Science">
        <title>Elucidation of the pathway for biosynthesis of saponin adjuvants from the soapbark tree.</title>
        <authorList>
            <person name="Reed J."/>
            <person name="Orme A."/>
            <person name="El-Demerdash A."/>
            <person name="Owen C."/>
            <person name="Martin L.B.B."/>
            <person name="Misra R.C."/>
            <person name="Kikuchi S."/>
            <person name="Rejzek M."/>
            <person name="Martin A.C."/>
            <person name="Harkess A."/>
            <person name="Leebens-Mack J."/>
            <person name="Louveau T."/>
            <person name="Stephenson M.J."/>
            <person name="Osbourn A."/>
        </authorList>
    </citation>
    <scope>NUCLEOTIDE SEQUENCE</scope>
    <source>
        <strain evidence="3">S10</strain>
    </source>
</reference>
<keyword evidence="1" id="KW-0520">NAD</keyword>
<organism evidence="3 4">
    <name type="scientific">Quillaja saponaria</name>
    <name type="common">Soap bark tree</name>
    <dbReference type="NCBI Taxonomy" id="32244"/>
    <lineage>
        <taxon>Eukaryota</taxon>
        <taxon>Viridiplantae</taxon>
        <taxon>Streptophyta</taxon>
        <taxon>Embryophyta</taxon>
        <taxon>Tracheophyta</taxon>
        <taxon>Spermatophyta</taxon>
        <taxon>Magnoliopsida</taxon>
        <taxon>eudicotyledons</taxon>
        <taxon>Gunneridae</taxon>
        <taxon>Pentapetalae</taxon>
        <taxon>rosids</taxon>
        <taxon>fabids</taxon>
        <taxon>Fabales</taxon>
        <taxon>Quillajaceae</taxon>
        <taxon>Quillaja</taxon>
    </lineage>
</organism>
<dbReference type="PANTHER" id="PTHR32009">
    <property type="entry name" value="TMV RESISTANCE PROTEIN N-LIKE"/>
    <property type="match status" value="1"/>
</dbReference>
<gene>
    <name evidence="3" type="ORF">O6P43_017790</name>
</gene>
<evidence type="ECO:0000256" key="1">
    <source>
        <dbReference type="ARBA" id="ARBA00023027"/>
    </source>
</evidence>
<dbReference type="PANTHER" id="PTHR32009:SF159">
    <property type="entry name" value="TIR DOMAIN-CONTAINING PROTEIN"/>
    <property type="match status" value="1"/>
</dbReference>